<dbReference type="AlphaFoldDB" id="A0A916SW42"/>
<evidence type="ECO:0000256" key="3">
    <source>
        <dbReference type="SAM" id="SignalP"/>
    </source>
</evidence>
<evidence type="ECO:0000256" key="2">
    <source>
        <dbReference type="ARBA" id="ARBA00022729"/>
    </source>
</evidence>
<feature type="signal peptide" evidence="3">
    <location>
        <begin position="1"/>
        <end position="22"/>
    </location>
</feature>
<dbReference type="SUPFAM" id="SSF53850">
    <property type="entry name" value="Periplasmic binding protein-like II"/>
    <property type="match status" value="1"/>
</dbReference>
<keyword evidence="2 3" id="KW-0732">Signal</keyword>
<proteinExistence type="inferred from homology"/>
<comment type="similarity">
    <text evidence="1">Belongs to the phosphate/phosphite/phosphonate binding protein family.</text>
</comment>
<evidence type="ECO:0000313" key="5">
    <source>
        <dbReference type="Proteomes" id="UP000621454"/>
    </source>
</evidence>
<dbReference type="NCBIfam" id="TIGR01098">
    <property type="entry name" value="3A0109s03R"/>
    <property type="match status" value="1"/>
</dbReference>
<comment type="caution">
    <text evidence="4">The sequence shown here is derived from an EMBL/GenBank/DDBJ whole genome shotgun (WGS) entry which is preliminary data.</text>
</comment>
<protein>
    <submittedName>
        <fullName evidence="4">Phosphonate ABC transporter substrate-binding protein</fullName>
    </submittedName>
</protein>
<dbReference type="InterPro" id="IPR005770">
    <property type="entry name" value="PhnD"/>
</dbReference>
<evidence type="ECO:0000313" key="4">
    <source>
        <dbReference type="EMBL" id="GGB19906.1"/>
    </source>
</evidence>
<name>A0A916SW42_9ACTN</name>
<dbReference type="PANTHER" id="PTHR35841">
    <property type="entry name" value="PHOSPHONATES-BINDING PERIPLASMIC PROTEIN"/>
    <property type="match status" value="1"/>
</dbReference>
<dbReference type="GO" id="GO:0055085">
    <property type="term" value="P:transmembrane transport"/>
    <property type="evidence" value="ECO:0007669"/>
    <property type="project" value="InterPro"/>
</dbReference>
<dbReference type="EMBL" id="BMGC01000002">
    <property type="protein sequence ID" value="GGB19906.1"/>
    <property type="molecule type" value="Genomic_DNA"/>
</dbReference>
<reference evidence="4" key="1">
    <citation type="journal article" date="2014" name="Int. J. Syst. Evol. Microbiol.">
        <title>Complete genome sequence of Corynebacterium casei LMG S-19264T (=DSM 44701T), isolated from a smear-ripened cheese.</title>
        <authorList>
            <consortium name="US DOE Joint Genome Institute (JGI-PGF)"/>
            <person name="Walter F."/>
            <person name="Albersmeier A."/>
            <person name="Kalinowski J."/>
            <person name="Ruckert C."/>
        </authorList>
    </citation>
    <scope>NUCLEOTIDE SEQUENCE</scope>
    <source>
        <strain evidence="4">CGMCC 1.12827</strain>
    </source>
</reference>
<keyword evidence="5" id="KW-1185">Reference proteome</keyword>
<dbReference type="PANTHER" id="PTHR35841:SF1">
    <property type="entry name" value="PHOSPHONATES-BINDING PERIPLASMIC PROTEIN"/>
    <property type="match status" value="1"/>
</dbReference>
<gene>
    <name evidence="4" type="ORF">GCM10011489_05070</name>
</gene>
<feature type="chain" id="PRO_5038437599" evidence="3">
    <location>
        <begin position="23"/>
        <end position="335"/>
    </location>
</feature>
<dbReference type="Proteomes" id="UP000621454">
    <property type="component" value="Unassembled WGS sequence"/>
</dbReference>
<dbReference type="Pfam" id="PF12974">
    <property type="entry name" value="Phosphonate-bd"/>
    <property type="match status" value="1"/>
</dbReference>
<dbReference type="RefSeq" id="WP_229742101.1">
    <property type="nucleotide sequence ID" value="NZ_BMGC01000002.1"/>
</dbReference>
<dbReference type="GO" id="GO:0043190">
    <property type="term" value="C:ATP-binding cassette (ABC) transporter complex"/>
    <property type="evidence" value="ECO:0007669"/>
    <property type="project" value="InterPro"/>
</dbReference>
<accession>A0A916SW42</accession>
<sequence length="335" mass="34453">MRVVPAVTAVVLAAALMSACGAHDDSSSAAGSSAAGPCTGKSDPNAAAPKELTLALVPSGDANKLVETVKPLEKALTERLGIPVRGVITQDYQAAVEAIGANKAQIGLLPPLQMVQACERYGAVPSLQSVRKGKTTYPAQFFTNDPSKYCADTPKPDADGYLFCNNTASGDGPAGLDEIGKIKNSKVVMLESASSAGYVFPTAALKTAGVNVKTDDDLTQVGSHPASVLAVLKGDDQVGVSYWDARQSVATDQPDVKSKVVVFALTKEIPNDGVSVSAGLSSQWQDKIKQALLDYAGTSEGVKSLDAIYQITGLRPADATALQAAKAEADSIGAS</sequence>
<organism evidence="4 5">
    <name type="scientific">Gordonia jinhuaensis</name>
    <dbReference type="NCBI Taxonomy" id="1517702"/>
    <lineage>
        <taxon>Bacteria</taxon>
        <taxon>Bacillati</taxon>
        <taxon>Actinomycetota</taxon>
        <taxon>Actinomycetes</taxon>
        <taxon>Mycobacteriales</taxon>
        <taxon>Gordoniaceae</taxon>
        <taxon>Gordonia</taxon>
    </lineage>
</organism>
<dbReference type="Gene3D" id="3.40.190.10">
    <property type="entry name" value="Periplasmic binding protein-like II"/>
    <property type="match status" value="2"/>
</dbReference>
<evidence type="ECO:0000256" key="1">
    <source>
        <dbReference type="ARBA" id="ARBA00007162"/>
    </source>
</evidence>
<reference evidence="4" key="2">
    <citation type="submission" date="2020-09" db="EMBL/GenBank/DDBJ databases">
        <authorList>
            <person name="Sun Q."/>
            <person name="Zhou Y."/>
        </authorList>
    </citation>
    <scope>NUCLEOTIDE SEQUENCE</scope>
    <source>
        <strain evidence="4">CGMCC 1.12827</strain>
    </source>
</reference>
<dbReference type="PROSITE" id="PS51257">
    <property type="entry name" value="PROKAR_LIPOPROTEIN"/>
    <property type="match status" value="1"/>
</dbReference>